<protein>
    <submittedName>
        <fullName evidence="1">Uncharacterized protein</fullName>
    </submittedName>
</protein>
<proteinExistence type="predicted"/>
<gene>
    <name evidence="1" type="ORF">EHT87_12310</name>
</gene>
<dbReference type="AlphaFoldDB" id="A0A3P1CPR5"/>
<evidence type="ECO:0000313" key="1">
    <source>
        <dbReference type="EMBL" id="RRB15313.1"/>
    </source>
</evidence>
<organism evidence="1 2">
    <name type="scientific">Larkinella knui</name>
    <dbReference type="NCBI Taxonomy" id="2025310"/>
    <lineage>
        <taxon>Bacteria</taxon>
        <taxon>Pseudomonadati</taxon>
        <taxon>Bacteroidota</taxon>
        <taxon>Cytophagia</taxon>
        <taxon>Cytophagales</taxon>
        <taxon>Spirosomataceae</taxon>
        <taxon>Larkinella</taxon>
    </lineage>
</organism>
<keyword evidence="2" id="KW-1185">Reference proteome</keyword>
<dbReference type="OrthoDB" id="958644at2"/>
<name>A0A3P1CPR5_9BACT</name>
<evidence type="ECO:0000313" key="2">
    <source>
        <dbReference type="Proteomes" id="UP000274271"/>
    </source>
</evidence>
<dbReference type="Proteomes" id="UP000274271">
    <property type="component" value="Unassembled WGS sequence"/>
</dbReference>
<dbReference type="RefSeq" id="WP_124906918.1">
    <property type="nucleotide sequence ID" value="NZ_RQJP01000002.1"/>
</dbReference>
<accession>A0A3P1CPR5</accession>
<sequence length="154" mass="17966">MYLHEEVDEGEFLFVTESGSSYNVYFTDGSNYLPDEPFSPLIYMFGFERVQRVKTKIGSDPRILQTIVHILSLVFEKNPDSIIVYVCSQTGGLQRKRSLLFEDLFHQFGTGFKKINYSDSESFYCSAIFREENTYSFEIEESIRSFVRNKQNPV</sequence>
<reference evidence="1 2" key="1">
    <citation type="submission" date="2018-11" db="EMBL/GenBank/DDBJ databases">
        <authorList>
            <person name="Zhou Z."/>
            <person name="Wang G."/>
        </authorList>
    </citation>
    <scope>NUCLEOTIDE SEQUENCE [LARGE SCALE GENOMIC DNA]</scope>
    <source>
        <strain evidence="1 2">KCTC42998</strain>
    </source>
</reference>
<dbReference type="EMBL" id="RQJP01000002">
    <property type="protein sequence ID" value="RRB15313.1"/>
    <property type="molecule type" value="Genomic_DNA"/>
</dbReference>
<comment type="caution">
    <text evidence="1">The sequence shown here is derived from an EMBL/GenBank/DDBJ whole genome shotgun (WGS) entry which is preliminary data.</text>
</comment>